<accession>A0ABP7T1M9</accession>
<keyword evidence="5" id="KW-1185">Reference proteome</keyword>
<evidence type="ECO:0000256" key="2">
    <source>
        <dbReference type="SAM" id="Phobius"/>
    </source>
</evidence>
<dbReference type="Proteomes" id="UP001500567">
    <property type="component" value="Unassembled WGS sequence"/>
</dbReference>
<dbReference type="EMBL" id="BAABDJ010000040">
    <property type="protein sequence ID" value="GAA4019448.1"/>
    <property type="molecule type" value="Genomic_DNA"/>
</dbReference>
<sequence>MAAPALPWLFLLLILLPAAETKAGVGEGRPSWSPAPGSGPAPGTAGGRPGSYQARPPAVLWPDTSRARTSVADTVKVRPAAVALVPDDDKVTRKSALYIVAAMAVVTLTTLLLYNVRSR</sequence>
<feature type="compositionally biased region" description="Low complexity" evidence="1">
    <location>
        <begin position="28"/>
        <end position="43"/>
    </location>
</feature>
<feature type="transmembrane region" description="Helical" evidence="2">
    <location>
        <begin position="96"/>
        <end position="116"/>
    </location>
</feature>
<keyword evidence="3" id="KW-0732">Signal</keyword>
<feature type="chain" id="PRO_5047205572" evidence="3">
    <location>
        <begin position="24"/>
        <end position="119"/>
    </location>
</feature>
<comment type="caution">
    <text evidence="4">The sequence shown here is derived from an EMBL/GenBank/DDBJ whole genome shotgun (WGS) entry which is preliminary data.</text>
</comment>
<gene>
    <name evidence="4" type="ORF">GCM10022408_36880</name>
</gene>
<evidence type="ECO:0000313" key="5">
    <source>
        <dbReference type="Proteomes" id="UP001500567"/>
    </source>
</evidence>
<protein>
    <submittedName>
        <fullName evidence="4">Uncharacterized protein</fullName>
    </submittedName>
</protein>
<organism evidence="4 5">
    <name type="scientific">Hymenobacter fastidiosus</name>
    <dbReference type="NCBI Taxonomy" id="486264"/>
    <lineage>
        <taxon>Bacteria</taxon>
        <taxon>Pseudomonadati</taxon>
        <taxon>Bacteroidota</taxon>
        <taxon>Cytophagia</taxon>
        <taxon>Cytophagales</taxon>
        <taxon>Hymenobacteraceae</taxon>
        <taxon>Hymenobacter</taxon>
    </lineage>
</organism>
<feature type="signal peptide" evidence="3">
    <location>
        <begin position="1"/>
        <end position="23"/>
    </location>
</feature>
<feature type="region of interest" description="Disordered" evidence="1">
    <location>
        <begin position="24"/>
        <end position="58"/>
    </location>
</feature>
<keyword evidence="2" id="KW-0812">Transmembrane</keyword>
<evidence type="ECO:0000256" key="1">
    <source>
        <dbReference type="SAM" id="MobiDB-lite"/>
    </source>
</evidence>
<name>A0ABP7T1M9_9BACT</name>
<keyword evidence="2" id="KW-1133">Transmembrane helix</keyword>
<keyword evidence="2" id="KW-0472">Membrane</keyword>
<evidence type="ECO:0000313" key="4">
    <source>
        <dbReference type="EMBL" id="GAA4019448.1"/>
    </source>
</evidence>
<proteinExistence type="predicted"/>
<reference evidence="5" key="1">
    <citation type="journal article" date="2019" name="Int. J. Syst. Evol. Microbiol.">
        <title>The Global Catalogue of Microorganisms (GCM) 10K type strain sequencing project: providing services to taxonomists for standard genome sequencing and annotation.</title>
        <authorList>
            <consortium name="The Broad Institute Genomics Platform"/>
            <consortium name="The Broad Institute Genome Sequencing Center for Infectious Disease"/>
            <person name="Wu L."/>
            <person name="Ma J."/>
        </authorList>
    </citation>
    <scope>NUCLEOTIDE SEQUENCE [LARGE SCALE GENOMIC DNA]</scope>
    <source>
        <strain evidence="5">JCM 17224</strain>
    </source>
</reference>
<evidence type="ECO:0000256" key="3">
    <source>
        <dbReference type="SAM" id="SignalP"/>
    </source>
</evidence>